<dbReference type="InterPro" id="IPR011009">
    <property type="entry name" value="Kinase-like_dom_sf"/>
</dbReference>
<dbReference type="GO" id="GO:0016740">
    <property type="term" value="F:transferase activity"/>
    <property type="evidence" value="ECO:0007669"/>
    <property type="project" value="UniProtKB-KW"/>
</dbReference>
<dbReference type="OrthoDB" id="141068at2"/>
<protein>
    <submittedName>
        <fullName evidence="2">Phosphotransferase family enzyme</fullName>
    </submittedName>
</protein>
<gene>
    <name evidence="2" type="ORF">DFR67_108150</name>
</gene>
<dbReference type="InterPro" id="IPR002575">
    <property type="entry name" value="Aminoglycoside_PTrfase"/>
</dbReference>
<evidence type="ECO:0000313" key="3">
    <source>
        <dbReference type="Proteomes" id="UP000247591"/>
    </source>
</evidence>
<comment type="caution">
    <text evidence="2">The sequence shown here is derived from an EMBL/GenBank/DDBJ whole genome shotgun (WGS) entry which is preliminary data.</text>
</comment>
<dbReference type="RefSeq" id="WP_110470269.1">
    <property type="nucleotide sequence ID" value="NZ_QJSP01000008.1"/>
</dbReference>
<reference evidence="2 3" key="1">
    <citation type="submission" date="2018-06" db="EMBL/GenBank/DDBJ databases">
        <title>Genomic Encyclopedia of Type Strains, Phase IV (KMG-IV): sequencing the most valuable type-strain genomes for metagenomic binning, comparative biology and taxonomic classification.</title>
        <authorList>
            <person name="Goeker M."/>
        </authorList>
    </citation>
    <scope>NUCLEOTIDE SEQUENCE [LARGE SCALE GENOMIC DNA]</scope>
    <source>
        <strain evidence="2 3">DSM 45521</strain>
    </source>
</reference>
<dbReference type="SUPFAM" id="SSF56112">
    <property type="entry name" value="Protein kinase-like (PK-like)"/>
    <property type="match status" value="1"/>
</dbReference>
<evidence type="ECO:0000313" key="2">
    <source>
        <dbReference type="EMBL" id="PYE16399.1"/>
    </source>
</evidence>
<feature type="domain" description="Aminoglycoside phosphotransferase" evidence="1">
    <location>
        <begin position="138"/>
        <end position="291"/>
    </location>
</feature>
<dbReference type="Gene3D" id="3.90.1200.10">
    <property type="match status" value="1"/>
</dbReference>
<sequence length="359" mass="39389">MSVMVPDTLDEALSPQWLTAALQPRFPGIEVTRVVPGPVVERVSTNVRFTIECAGGVPDGLSKALCVKGYFSDRGREARHVGEREAYFYRDLAPESGAKTLRSVYADYDTTARHGVVITEDVVADGGEFLDAASAFTPEQVAQSLGEFARLHASTWGSPRWAEAHWLEPRLDGALRAWGVEAITERVEANFSGPNGLRIPTEVRDAPGLVQAYVRLAATLTAEHATSDWCVIHGDAHVGNLFLDPQGHPSLVDWQLVQRGMWYVDVGTHIATALTVADRRSSERDLLDHYLDCLDANGVRPPSRDLAWRSLSRGIVRGFYLWGITAHVDPRLIEILLHRLGSAAADHDALSADLYATPH</sequence>
<dbReference type="EMBL" id="QJSP01000008">
    <property type="protein sequence ID" value="PYE16399.1"/>
    <property type="molecule type" value="Genomic_DNA"/>
</dbReference>
<accession>A0A318RL32</accession>
<dbReference type="PANTHER" id="PTHR23020">
    <property type="entry name" value="UNCHARACTERIZED NUCLEAR HORMONE RECEPTOR-RELATED"/>
    <property type="match status" value="1"/>
</dbReference>
<dbReference type="Pfam" id="PF01636">
    <property type="entry name" value="APH"/>
    <property type="match status" value="1"/>
</dbReference>
<dbReference type="Proteomes" id="UP000247591">
    <property type="component" value="Unassembled WGS sequence"/>
</dbReference>
<dbReference type="AlphaFoldDB" id="A0A318RL32"/>
<evidence type="ECO:0000259" key="1">
    <source>
        <dbReference type="Pfam" id="PF01636"/>
    </source>
</evidence>
<dbReference type="InterPro" id="IPR052961">
    <property type="entry name" value="Oxido-Kinase-like_Enzymes"/>
</dbReference>
<organism evidence="2 3">
    <name type="scientific">Williamsia limnetica</name>
    <dbReference type="NCBI Taxonomy" id="882452"/>
    <lineage>
        <taxon>Bacteria</taxon>
        <taxon>Bacillati</taxon>
        <taxon>Actinomycetota</taxon>
        <taxon>Actinomycetes</taxon>
        <taxon>Mycobacteriales</taxon>
        <taxon>Nocardiaceae</taxon>
        <taxon>Williamsia</taxon>
    </lineage>
</organism>
<proteinExistence type="predicted"/>
<dbReference type="PANTHER" id="PTHR23020:SF41">
    <property type="entry name" value="AMINOGLYCOSIDE PHOSPHOTRANSFERASE DOMAIN-CONTAINING PROTEIN"/>
    <property type="match status" value="1"/>
</dbReference>
<name>A0A318RL32_WILLI</name>
<keyword evidence="2" id="KW-0808">Transferase</keyword>
<keyword evidence="3" id="KW-1185">Reference proteome</keyword>